<organism evidence="12">
    <name type="scientific">Chloropicon primus</name>
    <dbReference type="NCBI Taxonomy" id="1764295"/>
    <lineage>
        <taxon>Eukaryota</taxon>
        <taxon>Viridiplantae</taxon>
        <taxon>Chlorophyta</taxon>
        <taxon>Chloropicophyceae</taxon>
        <taxon>Chloropicales</taxon>
        <taxon>Chloropicaceae</taxon>
        <taxon>Chloropicon</taxon>
    </lineage>
</organism>
<evidence type="ECO:0000313" key="12">
    <source>
        <dbReference type="EMBL" id="CAD9716038.1"/>
    </source>
</evidence>
<evidence type="ECO:0000256" key="9">
    <source>
        <dbReference type="SAM" id="MobiDB-lite"/>
    </source>
</evidence>
<evidence type="ECO:0000256" key="10">
    <source>
        <dbReference type="SAM" id="Phobius"/>
    </source>
</evidence>
<dbReference type="PANTHER" id="PTHR45923:SF2">
    <property type="entry name" value="PROTEIN SEY1"/>
    <property type="match status" value="1"/>
</dbReference>
<evidence type="ECO:0000256" key="1">
    <source>
        <dbReference type="ARBA" id="ARBA00022692"/>
    </source>
</evidence>
<dbReference type="InterPro" id="IPR008803">
    <property type="entry name" value="RHD3/Sey1"/>
</dbReference>
<feature type="transmembrane region" description="Helical" evidence="10">
    <location>
        <begin position="708"/>
        <end position="741"/>
    </location>
</feature>
<keyword evidence="3" id="KW-0378">Hydrolase</keyword>
<evidence type="ECO:0000256" key="5">
    <source>
        <dbReference type="ARBA" id="ARBA00022989"/>
    </source>
</evidence>
<evidence type="ECO:0000256" key="6">
    <source>
        <dbReference type="ARBA" id="ARBA00023134"/>
    </source>
</evidence>
<keyword evidence="7 10" id="KW-0472">Membrane</keyword>
<dbReference type="GO" id="GO:0016320">
    <property type="term" value="P:endoplasmic reticulum membrane fusion"/>
    <property type="evidence" value="ECO:0007669"/>
    <property type="project" value="TreeGrafter"/>
</dbReference>
<keyword evidence="4" id="KW-0256">Endoplasmic reticulum</keyword>
<reference evidence="12" key="1">
    <citation type="submission" date="2021-01" db="EMBL/GenBank/DDBJ databases">
        <authorList>
            <person name="Corre E."/>
            <person name="Pelletier E."/>
            <person name="Niang G."/>
            <person name="Scheremetjew M."/>
            <person name="Finn R."/>
            <person name="Kale V."/>
            <person name="Holt S."/>
            <person name="Cochrane G."/>
            <person name="Meng A."/>
            <person name="Brown T."/>
            <person name="Cohen L."/>
        </authorList>
    </citation>
    <scope>NUCLEOTIDE SEQUENCE</scope>
    <source>
        <strain evidence="12">CCMP1205</strain>
    </source>
</reference>
<dbReference type="GO" id="GO:0003924">
    <property type="term" value="F:GTPase activity"/>
    <property type="evidence" value="ECO:0007669"/>
    <property type="project" value="TreeGrafter"/>
</dbReference>
<dbReference type="GO" id="GO:0005525">
    <property type="term" value="F:GTP binding"/>
    <property type="evidence" value="ECO:0007669"/>
    <property type="project" value="UniProtKB-KW"/>
</dbReference>
<dbReference type="Pfam" id="PF05879">
    <property type="entry name" value="RHD3_GTPase"/>
    <property type="match status" value="1"/>
</dbReference>
<keyword evidence="5 10" id="KW-1133">Transmembrane helix</keyword>
<name>A0A7S2T1U3_9CHLO</name>
<dbReference type="AlphaFoldDB" id="A0A7S2T1U3"/>
<feature type="region of interest" description="Disordered" evidence="9">
    <location>
        <begin position="794"/>
        <end position="814"/>
    </location>
</feature>
<evidence type="ECO:0000256" key="4">
    <source>
        <dbReference type="ARBA" id="ARBA00022824"/>
    </source>
</evidence>
<keyword evidence="1 10" id="KW-0812">Transmembrane</keyword>
<dbReference type="Gene3D" id="3.40.50.300">
    <property type="entry name" value="P-loop containing nucleotide triphosphate hydrolases"/>
    <property type="match status" value="1"/>
</dbReference>
<sequence length="814" mass="91359">MRSGGCWARVLSHCDHGASVEWEEHAAEPRLWDLFPRDGREIWAVADHAGGWRPSFGETRRRKNPVRRRTGGFCLLLKLPPSARAALYLHSCLFRFLLSLPTLQGIWLAASPKLSDDKTLVLDLEGTDGRERGEDDTNFERQSALFALAVSDVLLINLWHHDVGREHGSGKPLLKTILQENLKLFDSGKKKTLVFVIRDRSLKTPLEALAKTLREDLEKIWNGLSKPENEGRDDGKAWELDGHFDLIFTSLPNYEEKEEEFEAEATLLRSKFKKSNEENYLPSEKSVPGSALSMSMDQIWSTIKENKNLDLPAHRVMVATVRCDQSILELSHDFSENAEVKALEDEASASLLGDYGSRCKGVVETYLSRFDDLVEFFEDSVIASKRLELTEKLGQIMSGATSAQNDFCRMDALSFYGKEVGALDKDKFAERAAKVKSESLEMFDTSVMNVSITDETPKEVEDLRVRLEGEILAIYNARIKDLKSLIMESMKKVLSKALYMPFTNTFEDLPEDTWGTLRSVKTKVMKEQCQSIEEELGGLGLDADNLEGCREELTSFGKERYTSLIEESVKSAPKILKDKFVKSFCYDGKGTPRVWGPKVDVGAINLDAKKEAAKALCLLTVSQIEKEQKELTKVEEALDTLTSSEGSDLSPVFASDSWPGVEKECVLLDPMECRSVWRQMESEVSYTISQAVTAHEAAKQASNRGPPLWTIIAMVLLGWNEIMSVLYNPLLLIFLVLLFVFGRAVWLRIDIGSELEKGFIPALVSISLKITPILIEVCQQFAWQVKEAIEKNAEAGKPKEKVATNATPTSKKDD</sequence>
<dbReference type="InterPro" id="IPR030386">
    <property type="entry name" value="G_GB1_RHD3_dom"/>
</dbReference>
<accession>A0A7S2T1U3</accession>
<proteinExistence type="inferred from homology"/>
<evidence type="ECO:0000256" key="3">
    <source>
        <dbReference type="ARBA" id="ARBA00022801"/>
    </source>
</evidence>
<dbReference type="InterPro" id="IPR027417">
    <property type="entry name" value="P-loop_NTPase"/>
</dbReference>
<keyword evidence="2" id="KW-0547">Nucleotide-binding</keyword>
<feature type="compositionally biased region" description="Polar residues" evidence="9">
    <location>
        <begin position="804"/>
        <end position="814"/>
    </location>
</feature>
<dbReference type="PROSITE" id="PS51715">
    <property type="entry name" value="G_GB1_RHD3"/>
    <property type="match status" value="1"/>
</dbReference>
<evidence type="ECO:0000256" key="2">
    <source>
        <dbReference type="ARBA" id="ARBA00022741"/>
    </source>
</evidence>
<dbReference type="GO" id="GO:0005783">
    <property type="term" value="C:endoplasmic reticulum"/>
    <property type="evidence" value="ECO:0007669"/>
    <property type="project" value="TreeGrafter"/>
</dbReference>
<dbReference type="PANTHER" id="PTHR45923">
    <property type="entry name" value="PROTEIN SEY1"/>
    <property type="match status" value="1"/>
</dbReference>
<protein>
    <recommendedName>
        <fullName evidence="11">GB1/RHD3-type G domain-containing protein</fullName>
    </recommendedName>
</protein>
<evidence type="ECO:0000256" key="8">
    <source>
        <dbReference type="PROSITE-ProRule" id="PRU01052"/>
    </source>
</evidence>
<evidence type="ECO:0000256" key="7">
    <source>
        <dbReference type="ARBA" id="ARBA00023136"/>
    </source>
</evidence>
<comment type="similarity">
    <text evidence="8">Belongs to the TRAFAC class dynamin-like GTPase superfamily. GB1/RHD3 GTPase family.</text>
</comment>
<evidence type="ECO:0000259" key="11">
    <source>
        <dbReference type="PROSITE" id="PS51715"/>
    </source>
</evidence>
<dbReference type="SUPFAM" id="SSF52540">
    <property type="entry name" value="P-loop containing nucleoside triphosphate hydrolases"/>
    <property type="match status" value="1"/>
</dbReference>
<feature type="domain" description="GB1/RHD3-type G" evidence="11">
    <location>
        <begin position="119"/>
        <end position="285"/>
    </location>
</feature>
<keyword evidence="6" id="KW-0342">GTP-binding</keyword>
<dbReference type="EMBL" id="HBHL01007544">
    <property type="protein sequence ID" value="CAD9716038.1"/>
    <property type="molecule type" value="Transcribed_RNA"/>
</dbReference>
<gene>
    <name evidence="12" type="ORF">CPRI1469_LOCUS4894</name>
</gene>
<dbReference type="Pfam" id="PF20428">
    <property type="entry name" value="Sey1_3HB"/>
    <property type="match status" value="1"/>
</dbReference>
<dbReference type="InterPro" id="IPR046758">
    <property type="entry name" value="Sey1/RHD3-like_3HB"/>
</dbReference>